<feature type="transmembrane region" description="Helical" evidence="6">
    <location>
        <begin position="618"/>
        <end position="637"/>
    </location>
</feature>
<dbReference type="InterPro" id="IPR052536">
    <property type="entry name" value="ABC-4_Integral_Memb_Prot"/>
</dbReference>
<dbReference type="PIRSF" id="PIRSF018968">
    <property type="entry name" value="ABC_permease_BceB"/>
    <property type="match status" value="1"/>
</dbReference>
<evidence type="ECO:0000259" key="7">
    <source>
        <dbReference type="Pfam" id="PF02687"/>
    </source>
</evidence>
<evidence type="ECO:0000313" key="8">
    <source>
        <dbReference type="EMBL" id="ARF70095.1"/>
    </source>
</evidence>
<reference evidence="8 9" key="1">
    <citation type="submission" date="2017-03" db="EMBL/GenBank/DDBJ databases">
        <title>Paenibacillus larvae genome sequencing.</title>
        <authorList>
            <person name="Dingman D.W."/>
        </authorList>
    </citation>
    <scope>NUCLEOTIDE SEQUENCE [LARGE SCALE GENOMIC DNA]</scope>
    <source>
        <strain evidence="8 9">SAG 10367</strain>
    </source>
</reference>
<dbReference type="RefSeq" id="WP_083041348.1">
    <property type="nucleotide sequence ID" value="NZ_CP020557.1"/>
</dbReference>
<comment type="subcellular location">
    <subcellularLocation>
        <location evidence="1 6">Cell membrane</location>
        <topology evidence="1 6">Multi-pass membrane protein</topology>
    </subcellularLocation>
</comment>
<keyword evidence="4 6" id="KW-1133">Transmembrane helix</keyword>
<dbReference type="EMBL" id="CP020557">
    <property type="protein sequence ID" value="ARF70095.1"/>
    <property type="molecule type" value="Genomic_DNA"/>
</dbReference>
<organism evidence="8 9">
    <name type="scientific">Paenibacillus larvae subsp. pulvifaciens</name>
    <dbReference type="NCBI Taxonomy" id="1477"/>
    <lineage>
        <taxon>Bacteria</taxon>
        <taxon>Bacillati</taxon>
        <taxon>Bacillota</taxon>
        <taxon>Bacilli</taxon>
        <taxon>Bacillales</taxon>
        <taxon>Paenibacillaceae</taxon>
        <taxon>Paenibacillus</taxon>
    </lineage>
</organism>
<dbReference type="GO" id="GO:0055085">
    <property type="term" value="P:transmembrane transport"/>
    <property type="evidence" value="ECO:0007669"/>
    <property type="project" value="UniProtKB-UniRule"/>
</dbReference>
<keyword evidence="6" id="KW-0813">Transport</keyword>
<comment type="similarity">
    <text evidence="6">Belongs to the ABC-4 integral membrane protein family.</text>
</comment>
<feature type="transmembrane region" description="Helical" evidence="6">
    <location>
        <begin position="236"/>
        <end position="257"/>
    </location>
</feature>
<evidence type="ECO:0000256" key="1">
    <source>
        <dbReference type="ARBA" id="ARBA00004651"/>
    </source>
</evidence>
<evidence type="ECO:0000256" key="3">
    <source>
        <dbReference type="ARBA" id="ARBA00022692"/>
    </source>
</evidence>
<dbReference type="AlphaFoldDB" id="A0A1V0UXY7"/>
<evidence type="ECO:0000313" key="9">
    <source>
        <dbReference type="Proteomes" id="UP000192727"/>
    </source>
</evidence>
<evidence type="ECO:0000256" key="6">
    <source>
        <dbReference type="PIRNR" id="PIRNR018968"/>
    </source>
</evidence>
<protein>
    <recommendedName>
        <fullName evidence="7">ABC3 transporter permease C-terminal domain-containing protein</fullName>
    </recommendedName>
</protein>
<feature type="transmembrane region" description="Helical" evidence="6">
    <location>
        <begin position="586"/>
        <end position="612"/>
    </location>
</feature>
<dbReference type="PANTHER" id="PTHR46795">
    <property type="entry name" value="ABC TRANSPORTER PERMEASE-RELATED-RELATED"/>
    <property type="match status" value="1"/>
</dbReference>
<dbReference type="Pfam" id="PF02687">
    <property type="entry name" value="FtsX"/>
    <property type="match status" value="1"/>
</dbReference>
<name>A0A1V0UXY7_9BACL</name>
<dbReference type="InterPro" id="IPR027022">
    <property type="entry name" value="ABC_permease_BceB-typ"/>
</dbReference>
<keyword evidence="3 6" id="KW-0812">Transmembrane</keyword>
<sequence length="650" mass="72819">MTLFNLALRNMKRNFKNYSIYFFSMIFSIVIYYAFVAIKFNSQIQQAADGSKKISGALTFAGILLILFSALFIIYSNGFFTRKRKKEVGLYSLLGVRKRQIAKMLAYENLFMGLIALVVGIGIGALLSSGFTKLLLVLMDSEMGVHFEIPAAAVLNTALVFFVIILYTSFQGYRLIYRFKLIDLFKADSQGEKVPKGSLVIALLSVIMIGSGYYLAYDFAQAAKKLNVRLDSLALIILFLTVAGTWLLFHFFTVILLRIRRKNKNSFYNGMNLVSTSQLLYRIKGNATTLATIAILSAVTLVAIGTSVSLYFNVGKQTEMMYPYSYTYEVTSPEVNKKVDQALNEFKGDHPVEKDLTIKTLQVKGGLHDEDKKFDVSKKLDDKNKPTIIAFSEFKKWADTFGKSVESKLGIGEAIKYDPNASLSKKWGFEEKQKTFSLVAGKETVNLKIIKSEEYSLKNNLTIDAVVVPDQIYQKALQANPAQKETKTRLINVKDQNSSKELTAAIDKATNGEDENYYKPYRSGMEDMGIMIFVGTFVGLVFLIATGSIIYFKQLSEANADKAKYDILRKVGVTPKEMKKGIGKQIAFIFVAPLIVGILHSIVALNTATLIFNVSDKLPLVMSMVAYVLIYVGYYFLTVRSYCDIVRKSV</sequence>
<dbReference type="Proteomes" id="UP000192727">
    <property type="component" value="Chromosome"/>
</dbReference>
<keyword evidence="2 6" id="KW-1003">Cell membrane</keyword>
<dbReference type="GO" id="GO:0005886">
    <property type="term" value="C:plasma membrane"/>
    <property type="evidence" value="ECO:0007669"/>
    <property type="project" value="UniProtKB-SubCell"/>
</dbReference>
<keyword evidence="5 6" id="KW-0472">Membrane</keyword>
<feature type="transmembrane region" description="Helical" evidence="6">
    <location>
        <begin position="290"/>
        <end position="312"/>
    </location>
</feature>
<feature type="transmembrane region" description="Helical" evidence="6">
    <location>
        <begin position="528"/>
        <end position="552"/>
    </location>
</feature>
<feature type="transmembrane region" description="Helical" evidence="6">
    <location>
        <begin position="151"/>
        <end position="176"/>
    </location>
</feature>
<evidence type="ECO:0000256" key="5">
    <source>
        <dbReference type="ARBA" id="ARBA00023136"/>
    </source>
</evidence>
<feature type="transmembrane region" description="Helical" evidence="6">
    <location>
        <begin position="197"/>
        <end position="216"/>
    </location>
</feature>
<feature type="transmembrane region" description="Helical" evidence="6">
    <location>
        <begin position="107"/>
        <end position="131"/>
    </location>
</feature>
<proteinExistence type="inferred from homology"/>
<accession>A0A1V0UXY7</accession>
<evidence type="ECO:0000256" key="2">
    <source>
        <dbReference type="ARBA" id="ARBA00022475"/>
    </source>
</evidence>
<feature type="transmembrane region" description="Helical" evidence="6">
    <location>
        <begin position="58"/>
        <end position="76"/>
    </location>
</feature>
<evidence type="ECO:0000256" key="4">
    <source>
        <dbReference type="ARBA" id="ARBA00022989"/>
    </source>
</evidence>
<dbReference type="InterPro" id="IPR003838">
    <property type="entry name" value="ABC3_permease_C"/>
</dbReference>
<feature type="domain" description="ABC3 transporter permease C-terminal" evidence="7">
    <location>
        <begin position="60"/>
        <end position="177"/>
    </location>
</feature>
<gene>
    <name evidence="8" type="ORF">B7C51_22980</name>
</gene>
<feature type="transmembrane region" description="Helical" evidence="6">
    <location>
        <begin position="20"/>
        <end position="38"/>
    </location>
</feature>
<dbReference type="PANTHER" id="PTHR46795:SF3">
    <property type="entry name" value="ABC TRANSPORTER PERMEASE"/>
    <property type="match status" value="1"/>
</dbReference>